<gene>
    <name evidence="2" type="ORF">AVEN_157905_1</name>
</gene>
<keyword evidence="3" id="KW-1185">Reference proteome</keyword>
<name>A0A4Y2FI62_ARAVE</name>
<reference evidence="2 3" key="1">
    <citation type="journal article" date="2019" name="Sci. Rep.">
        <title>Orb-weaving spider Araneus ventricosus genome elucidates the spidroin gene catalogue.</title>
        <authorList>
            <person name="Kono N."/>
            <person name="Nakamura H."/>
            <person name="Ohtoshi R."/>
            <person name="Moran D.A.P."/>
            <person name="Shinohara A."/>
            <person name="Yoshida Y."/>
            <person name="Fujiwara M."/>
            <person name="Mori M."/>
            <person name="Tomita M."/>
            <person name="Arakawa K."/>
        </authorList>
    </citation>
    <scope>NUCLEOTIDE SEQUENCE [LARGE SCALE GENOMIC DNA]</scope>
</reference>
<dbReference type="EMBL" id="BGPR01000942">
    <property type="protein sequence ID" value="GBM40763.1"/>
    <property type="molecule type" value="Genomic_DNA"/>
</dbReference>
<evidence type="ECO:0000313" key="3">
    <source>
        <dbReference type="Proteomes" id="UP000499080"/>
    </source>
</evidence>
<feature type="region of interest" description="Disordered" evidence="1">
    <location>
        <begin position="150"/>
        <end position="180"/>
    </location>
</feature>
<comment type="caution">
    <text evidence="2">The sequence shown here is derived from an EMBL/GenBank/DDBJ whole genome shotgun (WGS) entry which is preliminary data.</text>
</comment>
<dbReference type="AlphaFoldDB" id="A0A4Y2FI62"/>
<evidence type="ECO:0000313" key="2">
    <source>
        <dbReference type="EMBL" id="GBM40763.1"/>
    </source>
</evidence>
<sequence length="202" mass="22730">MSTQVLLPHINPRTVRSIATNLVFWYSKMIMHYTVRLVTAPLGGKQWSERPYQENDTRYGKKVNYKIVELLRFSTKRHLERNNAKNKTCKTSICFVAISNTLTPWLQWPGGKVLTSGPDPTEEPTCNRACCTLKCMAKCTPAGVVRKLGEGMPAQVSSPSSDRGLKLRGQSQSSPRAASKRAVNITKLKEVRHQCHRECSVK</sequence>
<proteinExistence type="predicted"/>
<protein>
    <submittedName>
        <fullName evidence="2">Uncharacterized protein</fullName>
    </submittedName>
</protein>
<evidence type="ECO:0000256" key="1">
    <source>
        <dbReference type="SAM" id="MobiDB-lite"/>
    </source>
</evidence>
<accession>A0A4Y2FI62</accession>
<dbReference type="Proteomes" id="UP000499080">
    <property type="component" value="Unassembled WGS sequence"/>
</dbReference>
<organism evidence="2 3">
    <name type="scientific">Araneus ventricosus</name>
    <name type="common">Orbweaver spider</name>
    <name type="synonym">Epeira ventricosa</name>
    <dbReference type="NCBI Taxonomy" id="182803"/>
    <lineage>
        <taxon>Eukaryota</taxon>
        <taxon>Metazoa</taxon>
        <taxon>Ecdysozoa</taxon>
        <taxon>Arthropoda</taxon>
        <taxon>Chelicerata</taxon>
        <taxon>Arachnida</taxon>
        <taxon>Araneae</taxon>
        <taxon>Araneomorphae</taxon>
        <taxon>Entelegynae</taxon>
        <taxon>Araneoidea</taxon>
        <taxon>Araneidae</taxon>
        <taxon>Araneus</taxon>
    </lineage>
</organism>